<organism evidence="2 3">
    <name type="scientific">Corynebacterium striatum</name>
    <dbReference type="NCBI Taxonomy" id="43770"/>
    <lineage>
        <taxon>Bacteria</taxon>
        <taxon>Bacillati</taxon>
        <taxon>Actinomycetota</taxon>
        <taxon>Actinomycetes</taxon>
        <taxon>Mycobacteriales</taxon>
        <taxon>Corynebacteriaceae</taxon>
        <taxon>Corynebacterium</taxon>
    </lineage>
</organism>
<dbReference type="SMART" id="SM00507">
    <property type="entry name" value="HNHc"/>
    <property type="match status" value="1"/>
</dbReference>
<evidence type="ECO:0000313" key="3">
    <source>
        <dbReference type="Proteomes" id="UP000250197"/>
    </source>
</evidence>
<evidence type="ECO:0000313" key="2">
    <source>
        <dbReference type="EMBL" id="ART21653.1"/>
    </source>
</evidence>
<proteinExistence type="predicted"/>
<protein>
    <submittedName>
        <fullName evidence="2">HNH endonuclease</fullName>
    </submittedName>
</protein>
<keyword evidence="2" id="KW-0540">Nuclease</keyword>
<dbReference type="GO" id="GO:0004519">
    <property type="term" value="F:endonuclease activity"/>
    <property type="evidence" value="ECO:0007669"/>
    <property type="project" value="UniProtKB-KW"/>
</dbReference>
<dbReference type="Proteomes" id="UP000250197">
    <property type="component" value="Chromosome"/>
</dbReference>
<keyword evidence="2" id="KW-0255">Endonuclease</keyword>
<dbReference type="CDD" id="cd00085">
    <property type="entry name" value="HNHc"/>
    <property type="match status" value="1"/>
</dbReference>
<dbReference type="KEGG" id="cstr:CBE89_09175"/>
<accession>A0A2Z2IZJ4</accession>
<name>A0A2Z2IZJ4_CORST</name>
<dbReference type="Gene3D" id="1.10.30.50">
    <property type="match status" value="1"/>
</dbReference>
<sequence>MTLLGQFLRAQAQGTALLADAAGLSERDLLALDASEMQARSLRELAQVYFGETKFKKVQRRARSSRHGLATLQLIEKYARMLRHQRDAWRLREELCTMTGSDSALRRRARKMVKELSKPRAPREGIRLTRRRGKPWTLALTGPSGIIAQLHAAIDPQRPVESVREAFFNGVAEPIASTNVIVTLDELDQIVDGGGEEITLRLTNGATISGADLVHKTLSERGYVTLVHPHEGPVNLYRTSRFANEKQRLMAAAENPTCPWGDCNYPADLAQIHHLEAWSNGGETNMRNLSTCCPYHNGVNDDSPPGSAPDMCPSRGRLARIHGKVRWLPPWAQ</sequence>
<dbReference type="RefSeq" id="WP_086891721.1">
    <property type="nucleotide sequence ID" value="NZ_CP021252.1"/>
</dbReference>
<evidence type="ECO:0000259" key="1">
    <source>
        <dbReference type="SMART" id="SM00507"/>
    </source>
</evidence>
<dbReference type="InterPro" id="IPR003615">
    <property type="entry name" value="HNH_nuc"/>
</dbReference>
<keyword evidence="2" id="KW-0378">Hydrolase</keyword>
<dbReference type="AlphaFoldDB" id="A0A2Z2IZJ4"/>
<dbReference type="EMBL" id="CP021252">
    <property type="protein sequence ID" value="ART21653.1"/>
    <property type="molecule type" value="Genomic_DNA"/>
</dbReference>
<reference evidence="2 3" key="1">
    <citation type="submission" date="2017-05" db="EMBL/GenBank/DDBJ databases">
        <title>Complete genome sequence of Corynebacterium striatum KC-Na-1 isolated from Neophocaena asiaeorientalis in Korea.</title>
        <authorList>
            <person name="Kim J.H."/>
            <person name="Lee K."/>
        </authorList>
    </citation>
    <scope>NUCLEOTIDE SEQUENCE [LARGE SCALE GENOMIC DNA]</scope>
    <source>
        <strain evidence="2 3">KC-Na-01</strain>
    </source>
</reference>
<feature type="domain" description="HNH nuclease" evidence="1">
    <location>
        <begin position="245"/>
        <end position="298"/>
    </location>
</feature>
<gene>
    <name evidence="2" type="ORF">CBE89_09175</name>
</gene>